<dbReference type="OrthoDB" id="6359816at2759"/>
<feature type="compositionally biased region" description="Basic residues" evidence="1">
    <location>
        <begin position="371"/>
        <end position="385"/>
    </location>
</feature>
<dbReference type="PANTHER" id="PTHR47843:SF7">
    <property type="entry name" value="BTB DOMAIN-CONTAINING PROTEIN"/>
    <property type="match status" value="1"/>
</dbReference>
<evidence type="ECO:0000313" key="4">
    <source>
        <dbReference type="Proteomes" id="UP000242791"/>
    </source>
</evidence>
<proteinExistence type="predicted"/>
<feature type="region of interest" description="Disordered" evidence="1">
    <location>
        <begin position="220"/>
        <end position="251"/>
    </location>
</feature>
<feature type="compositionally biased region" description="Low complexity" evidence="1">
    <location>
        <begin position="229"/>
        <end position="240"/>
    </location>
</feature>
<accession>A0A1J9Q7W1</accession>
<evidence type="ECO:0000256" key="1">
    <source>
        <dbReference type="SAM" id="MobiDB-lite"/>
    </source>
</evidence>
<protein>
    <recommendedName>
        <fullName evidence="2">BTB domain-containing protein</fullName>
    </recommendedName>
</protein>
<reference evidence="3 4" key="1">
    <citation type="submission" date="2015-08" db="EMBL/GenBank/DDBJ databases">
        <title>Emmonsia species relationships and genome sequence.</title>
        <authorList>
            <person name="Cuomo C.A."/>
            <person name="Schwartz I.S."/>
            <person name="Kenyon C."/>
            <person name="De Hoog G.S."/>
            <person name="Govender N.P."/>
            <person name="Botha A."/>
            <person name="Moreno L."/>
            <person name="De Vries M."/>
            <person name="Munoz J.F."/>
            <person name="Stielow J.B."/>
        </authorList>
    </citation>
    <scope>NUCLEOTIDE SEQUENCE [LARGE SCALE GENOMIC DNA]</scope>
    <source>
        <strain evidence="3 4">EI222</strain>
    </source>
</reference>
<gene>
    <name evidence="3" type="ORF">ACJ73_04095</name>
</gene>
<dbReference type="Proteomes" id="UP000242791">
    <property type="component" value="Unassembled WGS sequence"/>
</dbReference>
<name>A0A1J9Q7W1_9EURO</name>
<dbReference type="AlphaFoldDB" id="A0A1J9Q7W1"/>
<dbReference type="Gene3D" id="3.30.710.10">
    <property type="entry name" value="Potassium Channel Kv1.1, Chain A"/>
    <property type="match status" value="1"/>
</dbReference>
<evidence type="ECO:0000313" key="3">
    <source>
        <dbReference type="EMBL" id="OJD24544.1"/>
    </source>
</evidence>
<keyword evidence="4" id="KW-1185">Reference proteome</keyword>
<dbReference type="PROSITE" id="PS50097">
    <property type="entry name" value="BTB"/>
    <property type="match status" value="1"/>
</dbReference>
<feature type="domain" description="BTB" evidence="2">
    <location>
        <begin position="20"/>
        <end position="84"/>
    </location>
</feature>
<evidence type="ECO:0000259" key="2">
    <source>
        <dbReference type="PROSITE" id="PS50097"/>
    </source>
</evidence>
<sequence>MARTKAATSGDPVTVPYATNIVQVHVGPTGSQRVFYVHLGILSQAPSLSSMIRHDSYTIKPSISLSDVDPAIFELALRFLYTGKYQGCRYPSLIFPSLKQNDESKSPDSLLEVEMHSLLYAFAREHYIEELCALALTNIENMTQMPYLDVLDVAKKVYPKLPDADDDDAYRKKFRHETRVAMKENKNLIREPWILDVLRNEHGNLAVDLFTTLTEPLRCDDEANSGEVSPPEEQFSSSQSDKGKEENMHMNGGHAEYCSREATAAASVVEEPPFAPPEIPEASYEQVLEQPVPEPEPELWKSAKEPAEIVEHAVDDELGSSLKLSKGKKSPKPDPEPEPERHGDWSKWGTKLDPVPVDHEINSCLTATTSAKKKGKKGTKQRMTKAKAPASPPAPKPEANVDLCMVLTQ</sequence>
<dbReference type="InterPro" id="IPR000210">
    <property type="entry name" value="BTB/POZ_dom"/>
</dbReference>
<dbReference type="PANTHER" id="PTHR47843">
    <property type="entry name" value="BTB DOMAIN-CONTAINING PROTEIN-RELATED"/>
    <property type="match status" value="1"/>
</dbReference>
<comment type="caution">
    <text evidence="3">The sequence shown here is derived from an EMBL/GenBank/DDBJ whole genome shotgun (WGS) entry which is preliminary data.</text>
</comment>
<dbReference type="InterPro" id="IPR011333">
    <property type="entry name" value="SKP1/BTB/POZ_sf"/>
</dbReference>
<dbReference type="CDD" id="cd18186">
    <property type="entry name" value="BTB_POZ_ZBTB_KLHL-like"/>
    <property type="match status" value="1"/>
</dbReference>
<dbReference type="EMBL" id="LGTZ01000541">
    <property type="protein sequence ID" value="OJD24544.1"/>
    <property type="molecule type" value="Genomic_DNA"/>
</dbReference>
<feature type="region of interest" description="Disordered" evidence="1">
    <location>
        <begin position="310"/>
        <end position="401"/>
    </location>
</feature>
<dbReference type="SUPFAM" id="SSF54695">
    <property type="entry name" value="POZ domain"/>
    <property type="match status" value="1"/>
</dbReference>
<feature type="compositionally biased region" description="Basic and acidic residues" evidence="1">
    <location>
        <begin position="331"/>
        <end position="345"/>
    </location>
</feature>
<dbReference type="VEuPathDB" id="FungiDB:ACJ73_04095"/>
<organism evidence="3 4">
    <name type="scientific">Blastomyces percursus</name>
    <dbReference type="NCBI Taxonomy" id="1658174"/>
    <lineage>
        <taxon>Eukaryota</taxon>
        <taxon>Fungi</taxon>
        <taxon>Dikarya</taxon>
        <taxon>Ascomycota</taxon>
        <taxon>Pezizomycotina</taxon>
        <taxon>Eurotiomycetes</taxon>
        <taxon>Eurotiomycetidae</taxon>
        <taxon>Onygenales</taxon>
        <taxon>Ajellomycetaceae</taxon>
        <taxon>Blastomyces</taxon>
    </lineage>
</organism>